<protein>
    <recommendedName>
        <fullName evidence="2">tRNA (guanine(46)-N(7))-methyltransferase</fullName>
        <ecNumber evidence="2">2.1.1.33</ecNumber>
    </recommendedName>
</protein>
<feature type="compositionally biased region" description="Basic and acidic residues" evidence="7">
    <location>
        <begin position="631"/>
        <end position="640"/>
    </location>
</feature>
<keyword evidence="4" id="KW-0808">Transferase</keyword>
<reference evidence="8" key="1">
    <citation type="journal article" date="2021" name="Proc. Natl. Acad. Sci. U.S.A.">
        <title>Three genomes in the algal genus Volvox reveal the fate of a haploid sex-determining region after a transition to homothallism.</title>
        <authorList>
            <person name="Yamamoto K."/>
            <person name="Hamaji T."/>
            <person name="Kawai-Toyooka H."/>
            <person name="Matsuzaki R."/>
            <person name="Takahashi F."/>
            <person name="Nishimura Y."/>
            <person name="Kawachi M."/>
            <person name="Noguchi H."/>
            <person name="Minakuchi Y."/>
            <person name="Umen J.G."/>
            <person name="Toyoda A."/>
            <person name="Nozaki H."/>
        </authorList>
    </citation>
    <scope>NUCLEOTIDE SEQUENCE</scope>
    <source>
        <strain evidence="8">NIES-3780</strain>
    </source>
</reference>
<dbReference type="EMBL" id="BNCO01000119">
    <property type="protein sequence ID" value="GIL68510.1"/>
    <property type="molecule type" value="Genomic_DNA"/>
</dbReference>
<keyword evidence="9" id="KW-1185">Reference proteome</keyword>
<dbReference type="Proteomes" id="UP000747399">
    <property type="component" value="Unassembled WGS sequence"/>
</dbReference>
<evidence type="ECO:0000256" key="1">
    <source>
        <dbReference type="ARBA" id="ARBA00000142"/>
    </source>
</evidence>
<dbReference type="InterPro" id="IPR029063">
    <property type="entry name" value="SAM-dependent_MTases_sf"/>
</dbReference>
<dbReference type="EC" id="2.1.1.33" evidence="2"/>
<gene>
    <name evidence="8" type="ORF">Vafri_21779</name>
</gene>
<dbReference type="InterPro" id="IPR003358">
    <property type="entry name" value="tRNA_(Gua-N-7)_MeTrfase_Trmb"/>
</dbReference>
<feature type="region of interest" description="Disordered" evidence="7">
    <location>
        <begin position="563"/>
        <end position="593"/>
    </location>
</feature>
<dbReference type="AlphaFoldDB" id="A0A8J4FBP1"/>
<name>A0A8J4FBP1_9CHLO</name>
<evidence type="ECO:0000256" key="5">
    <source>
        <dbReference type="ARBA" id="ARBA00022691"/>
    </source>
</evidence>
<sequence length="708" mass="75214">MSFPSRTCASTTHKVKYNSKLYFINCTPCLGRFSLRSRAPARCRGVSHNIIETLADSPESPFYSLRLAEHQYAGGYTRALRRQVGQLRRLKTDPWALALSTPPDWVVLFADTGRPLVVDLGCGAGRCMLLAAAEAKRRQLLHGGQQQQLEWERHQERHQDKRERAQQAQVQWRVAAAMVPATGDAELVEVELEADFATTMSMPVPPPAVSPPHRMATAWRRHAQAPKNIEMSSSNGSSNGGNCSTGSIAGGSADQDNSSARGNGVGRGANVLGVDVRSALTSRANAWAQIIGVNSRAAFLCANANASLVPLLGSYGRRTTLLLDASGATQHAAGRNATAATADAGAGDDVTATAAVAAGHGSESESGRQLCGGGGRVALVCLQFSDPPVRRKQLVGGSELVSQLAEALEPGALVWIQSDVPYIASSFRSLFWHHGGFAPSARHAATPGTGSQWRRCRQDIRPNSPKRNEQCETLGGDATGYGDVVVSEAATTVAAAIGAAEGLPLLLLEADLETHEEPWLTESQVAAVVAQQHRRRPLEKGRKGTANAQRDLACCKASSENQQQQLEKLGRHQQQQQEEQQPGCGGGMQEGEHEQNGEGICVYDITNAISGDSEGAKGMAGGAEDASSSSRDGDGVRDCSDGGSNHNNGVDDGDGEDGWQGLPWLASNPLGVPTEREVYVERGGRDIYRLLLVRVKPCGRGGGCVMSR</sequence>
<dbReference type="PANTHER" id="PTHR23417:SF21">
    <property type="entry name" value="TRNA (GUANINE-N(7)-)-METHYLTRANSFERASE"/>
    <property type="match status" value="1"/>
</dbReference>
<feature type="region of interest" description="Disordered" evidence="7">
    <location>
        <begin position="229"/>
        <end position="268"/>
    </location>
</feature>
<dbReference type="SUPFAM" id="SSF53335">
    <property type="entry name" value="S-adenosyl-L-methionine-dependent methyltransferases"/>
    <property type="match status" value="1"/>
</dbReference>
<feature type="compositionally biased region" description="Basic and acidic residues" evidence="7">
    <location>
        <begin position="150"/>
        <end position="164"/>
    </location>
</feature>
<evidence type="ECO:0000313" key="9">
    <source>
        <dbReference type="Proteomes" id="UP000747399"/>
    </source>
</evidence>
<dbReference type="PANTHER" id="PTHR23417">
    <property type="entry name" value="3-DEOXY-D-MANNO-OCTULOSONIC-ACID TRANSFERASE/TRNA GUANINE-N 7 - -METHYLTRANSFERASE"/>
    <property type="match status" value="1"/>
</dbReference>
<evidence type="ECO:0000313" key="8">
    <source>
        <dbReference type="EMBL" id="GIL68510.1"/>
    </source>
</evidence>
<accession>A0A8J4FBP1</accession>
<proteinExistence type="predicted"/>
<comment type="catalytic activity">
    <reaction evidence="1">
        <text>guanosine(46) in tRNA + S-adenosyl-L-methionine = N(7)-methylguanosine(46) in tRNA + S-adenosyl-L-homocysteine</text>
        <dbReference type="Rhea" id="RHEA:42708"/>
        <dbReference type="Rhea" id="RHEA-COMP:10188"/>
        <dbReference type="Rhea" id="RHEA-COMP:10189"/>
        <dbReference type="ChEBI" id="CHEBI:57856"/>
        <dbReference type="ChEBI" id="CHEBI:59789"/>
        <dbReference type="ChEBI" id="CHEBI:74269"/>
        <dbReference type="ChEBI" id="CHEBI:74480"/>
        <dbReference type="EC" id="2.1.1.33"/>
    </reaction>
</comment>
<feature type="compositionally biased region" description="Low complexity" evidence="7">
    <location>
        <begin position="641"/>
        <end position="650"/>
    </location>
</feature>
<keyword evidence="6" id="KW-0819">tRNA processing</keyword>
<comment type="caution">
    <text evidence="8">The sequence shown here is derived from an EMBL/GenBank/DDBJ whole genome shotgun (WGS) entry which is preliminary data.</text>
</comment>
<keyword evidence="5" id="KW-0949">S-adenosyl-L-methionine</keyword>
<keyword evidence="3" id="KW-0489">Methyltransferase</keyword>
<evidence type="ECO:0000256" key="3">
    <source>
        <dbReference type="ARBA" id="ARBA00022603"/>
    </source>
</evidence>
<dbReference type="GO" id="GO:0008176">
    <property type="term" value="F:tRNA (guanine(46)-N7)-methyltransferase activity"/>
    <property type="evidence" value="ECO:0007669"/>
    <property type="project" value="UniProtKB-EC"/>
</dbReference>
<dbReference type="GO" id="GO:0043527">
    <property type="term" value="C:tRNA methyltransferase complex"/>
    <property type="evidence" value="ECO:0007669"/>
    <property type="project" value="TreeGrafter"/>
</dbReference>
<evidence type="ECO:0000256" key="7">
    <source>
        <dbReference type="SAM" id="MobiDB-lite"/>
    </source>
</evidence>
<evidence type="ECO:0000256" key="2">
    <source>
        <dbReference type="ARBA" id="ARBA00011977"/>
    </source>
</evidence>
<feature type="region of interest" description="Disordered" evidence="7">
    <location>
        <begin position="613"/>
        <end position="667"/>
    </location>
</feature>
<organism evidence="8 9">
    <name type="scientific">Volvox africanus</name>
    <dbReference type="NCBI Taxonomy" id="51714"/>
    <lineage>
        <taxon>Eukaryota</taxon>
        <taxon>Viridiplantae</taxon>
        <taxon>Chlorophyta</taxon>
        <taxon>core chlorophytes</taxon>
        <taxon>Chlorophyceae</taxon>
        <taxon>CS clade</taxon>
        <taxon>Chlamydomonadales</taxon>
        <taxon>Volvocaceae</taxon>
        <taxon>Volvox</taxon>
    </lineage>
</organism>
<evidence type="ECO:0000256" key="4">
    <source>
        <dbReference type="ARBA" id="ARBA00022679"/>
    </source>
</evidence>
<feature type="region of interest" description="Disordered" evidence="7">
    <location>
        <begin position="143"/>
        <end position="164"/>
    </location>
</feature>
<feature type="compositionally biased region" description="Low complexity" evidence="7">
    <location>
        <begin position="563"/>
        <end position="582"/>
    </location>
</feature>
<evidence type="ECO:0000256" key="6">
    <source>
        <dbReference type="ARBA" id="ARBA00022694"/>
    </source>
</evidence>
<feature type="compositionally biased region" description="Low complexity" evidence="7">
    <location>
        <begin position="232"/>
        <end position="247"/>
    </location>
</feature>
<dbReference type="Gene3D" id="3.40.50.150">
    <property type="entry name" value="Vaccinia Virus protein VP39"/>
    <property type="match status" value="1"/>
</dbReference>